<evidence type="ECO:0000256" key="1">
    <source>
        <dbReference type="SAM" id="SignalP"/>
    </source>
</evidence>
<feature type="signal peptide" evidence="1">
    <location>
        <begin position="1"/>
        <end position="21"/>
    </location>
</feature>
<feature type="chain" id="PRO_5028927526" evidence="1">
    <location>
        <begin position="22"/>
        <end position="73"/>
    </location>
</feature>
<dbReference type="EMBL" id="GITU01004646">
    <property type="protein sequence ID" value="MBC1173349.1"/>
    <property type="molecule type" value="Transcribed_RNA"/>
</dbReference>
<evidence type="ECO:0000313" key="2">
    <source>
        <dbReference type="EMBL" id="MBC1173349.1"/>
    </source>
</evidence>
<dbReference type="AlphaFoldDB" id="A0A7G3AM88"/>
<name>A0A7G3AM88_LUTLO</name>
<accession>A0A7G3AM88</accession>
<proteinExistence type="predicted"/>
<protein>
    <submittedName>
        <fullName evidence="2">Putative secreted protein</fullName>
    </submittedName>
</protein>
<reference evidence="2" key="1">
    <citation type="journal article" date="2020" name="BMC">
        <title>Leishmania infection induces a limited differential gene expression in the sand fly midgut.</title>
        <authorList>
            <person name="Coutinho-Abreu I.V."/>
            <person name="Serafim T.D."/>
            <person name="Meneses C."/>
            <person name="Kamhawi S."/>
            <person name="Oliveira F."/>
            <person name="Valenzuela J.G."/>
        </authorList>
    </citation>
    <scope>NUCLEOTIDE SEQUENCE</scope>
    <source>
        <strain evidence="2">Jacobina</strain>
        <tissue evidence="2">Midgut</tissue>
    </source>
</reference>
<organism evidence="2">
    <name type="scientific">Lutzomyia longipalpis</name>
    <name type="common">Sand fly</name>
    <dbReference type="NCBI Taxonomy" id="7200"/>
    <lineage>
        <taxon>Eukaryota</taxon>
        <taxon>Metazoa</taxon>
        <taxon>Ecdysozoa</taxon>
        <taxon>Arthropoda</taxon>
        <taxon>Hexapoda</taxon>
        <taxon>Insecta</taxon>
        <taxon>Pterygota</taxon>
        <taxon>Neoptera</taxon>
        <taxon>Endopterygota</taxon>
        <taxon>Diptera</taxon>
        <taxon>Nematocera</taxon>
        <taxon>Psychodoidea</taxon>
        <taxon>Psychodidae</taxon>
        <taxon>Lutzomyia</taxon>
        <taxon>Lutzomyia</taxon>
    </lineage>
</organism>
<sequence length="73" mass="8951">MFFFLLQILHKIFHLFAYSLAIRWEGQRLEILHKCMYICFVSKIDFIEKLQSSAMYSENRFINSSVMRERFSF</sequence>
<keyword evidence="1" id="KW-0732">Signal</keyword>